<evidence type="ECO:0008006" key="5">
    <source>
        <dbReference type="Google" id="ProtNLM"/>
    </source>
</evidence>
<evidence type="ECO:0000313" key="4">
    <source>
        <dbReference type="Proteomes" id="UP001596512"/>
    </source>
</evidence>
<keyword evidence="2" id="KW-0732">Signal</keyword>
<dbReference type="EMBL" id="JBHTEY010000004">
    <property type="protein sequence ID" value="MFC7617193.1"/>
    <property type="molecule type" value="Genomic_DNA"/>
</dbReference>
<name>A0ABW2TXL1_9PSEU</name>
<sequence length="215" mass="22904">MLVTAYVAASSVLGATLLAAPPAPEATGLPRTTYVYEPSAPTPSGPSSTADSPTGRPLITTPSPSMVALPIPEGYQRVAGPGGLLTTVPKGWTITRSTGPGSVQATDPDDPDRFVRYGGAPSPAEGLNESHVDYAKQFAASKPGYTSIRLDALSYRGVPAVEWEFAHDAPGGRRHAKSLYWRVDGTEFFIYAASSTDRWSETEPIYRTMMRNTEP</sequence>
<proteinExistence type="predicted"/>
<reference evidence="4" key="1">
    <citation type="journal article" date="2019" name="Int. J. Syst. Evol. Microbiol.">
        <title>The Global Catalogue of Microorganisms (GCM) 10K type strain sequencing project: providing services to taxonomists for standard genome sequencing and annotation.</title>
        <authorList>
            <consortium name="The Broad Institute Genomics Platform"/>
            <consortium name="The Broad Institute Genome Sequencing Center for Infectious Disease"/>
            <person name="Wu L."/>
            <person name="Ma J."/>
        </authorList>
    </citation>
    <scope>NUCLEOTIDE SEQUENCE [LARGE SCALE GENOMIC DNA]</scope>
    <source>
        <strain evidence="4">JCM 17695</strain>
    </source>
</reference>
<gene>
    <name evidence="3" type="ORF">ACFQV2_30980</name>
</gene>
<evidence type="ECO:0000313" key="3">
    <source>
        <dbReference type="EMBL" id="MFC7617193.1"/>
    </source>
</evidence>
<protein>
    <recommendedName>
        <fullName evidence="5">Serine/threonine protein kinase</fullName>
    </recommendedName>
</protein>
<feature type="compositionally biased region" description="Low complexity" evidence="1">
    <location>
        <begin position="45"/>
        <end position="55"/>
    </location>
</feature>
<evidence type="ECO:0000256" key="1">
    <source>
        <dbReference type="SAM" id="MobiDB-lite"/>
    </source>
</evidence>
<feature type="chain" id="PRO_5045378887" description="Serine/threonine protein kinase" evidence="2">
    <location>
        <begin position="20"/>
        <end position="215"/>
    </location>
</feature>
<organism evidence="3 4">
    <name type="scientific">Actinokineospora soli</name>
    <dbReference type="NCBI Taxonomy" id="1048753"/>
    <lineage>
        <taxon>Bacteria</taxon>
        <taxon>Bacillati</taxon>
        <taxon>Actinomycetota</taxon>
        <taxon>Actinomycetes</taxon>
        <taxon>Pseudonocardiales</taxon>
        <taxon>Pseudonocardiaceae</taxon>
        <taxon>Actinokineospora</taxon>
    </lineage>
</organism>
<evidence type="ECO:0000256" key="2">
    <source>
        <dbReference type="SAM" id="SignalP"/>
    </source>
</evidence>
<comment type="caution">
    <text evidence="3">The sequence shown here is derived from an EMBL/GenBank/DDBJ whole genome shotgun (WGS) entry which is preliminary data.</text>
</comment>
<feature type="region of interest" description="Disordered" evidence="1">
    <location>
        <begin position="36"/>
        <end position="63"/>
    </location>
</feature>
<dbReference type="Proteomes" id="UP001596512">
    <property type="component" value="Unassembled WGS sequence"/>
</dbReference>
<feature type="signal peptide" evidence="2">
    <location>
        <begin position="1"/>
        <end position="19"/>
    </location>
</feature>
<accession>A0ABW2TXL1</accession>
<keyword evidence="4" id="KW-1185">Reference proteome</keyword>